<dbReference type="PANTHER" id="PTHR24123:SF33">
    <property type="entry name" value="PROTEIN HOS4"/>
    <property type="match status" value="1"/>
</dbReference>
<dbReference type="Gene3D" id="1.25.40.20">
    <property type="entry name" value="Ankyrin repeat-containing domain"/>
    <property type="match status" value="2"/>
</dbReference>
<accession>A0A3N4I7T8</accession>
<dbReference type="AlphaFoldDB" id="A0A3N4I7T8"/>
<proteinExistence type="predicted"/>
<dbReference type="Proteomes" id="UP000275078">
    <property type="component" value="Unassembled WGS sequence"/>
</dbReference>
<dbReference type="InterPro" id="IPR036770">
    <property type="entry name" value="Ankyrin_rpt-contain_sf"/>
</dbReference>
<sequence length="893" mass="99820">MADDNDLLQLVVHGPISTNTDIPFPRTDALCRAFLQPYEDIVLGSKVRDLVGKANRGRISMGLAVSHAVGFFSNRSSVEQTLRWLEKAAEFGHSPALAYGSRAFEAHGRPVPSVFTRKSTTAFPSAHYSDMLRESWHRHIIDVDQRPILAVLGITLESNSSHAALTETAINLVKTSPSLWLLEGTWNFHRIHFFCMFGCLEETEDLISRDADCANFLSEPLKETPLIIACKNGHAEVALCLLRTGKVDSTATDVFGYNAFHYLLSLPAGKWKEVAEGLLAAAGDSQSEEPPFLQNADRITYIEPLFAELCGTPIEWAAMSGNWEMVQFFADKTDLSGILRQRIVLIGLRLALPELLECGLKLAIEMETLQAATRHEWDLDSVFEMNLFGRIGLGYSGVGCEGLAWTSKAIVMSPGMERMATLFTAWIAHGSNTKSKYIQCIETLVRFGLSIKDDIRRNRIGGSSVLRAIQSNNAMLVDILLSKGFPFTKSRTQDDRSKWAFLDFDGAVEFSQAQIAISIYLGGHPRHEPKEILPIFETLHKHGVLVPKEDDDYDFLSAAVNSEFRVAGTGSLDFLVQYLLDHGYAEVQRRKGSWWRLLGDAHSTTTLRALLENGGREYINARSIDGDRMVQVHGCNQSPASSTKPCCHHKHDCGTALFKILVDNVFEEYCREFLNYGAHAHLRGFHSHSILHRIIDFREAHAKVAAPFTWMDSLLQQKQLQVILNQTDYLDATVLQYATVYGDKYMVQSLLGGGADPSHFTSVPEACVLVSHSLRYPPWFVIPGDSPAFQRTCLFPTRSSADYREALKEILKLLLKAGSMNKQCLCPLCSGKHNPLNRLALTREANPTTLPADATVHTVFPRFFHRNDLEFVLLREKVEGRLTFAEMLRNQSQ</sequence>
<keyword evidence="2" id="KW-0040">ANK repeat</keyword>
<dbReference type="EMBL" id="ML119685">
    <property type="protein sequence ID" value="RPA80708.1"/>
    <property type="molecule type" value="Genomic_DNA"/>
</dbReference>
<organism evidence="3 4">
    <name type="scientific">Ascobolus immersus RN42</name>
    <dbReference type="NCBI Taxonomy" id="1160509"/>
    <lineage>
        <taxon>Eukaryota</taxon>
        <taxon>Fungi</taxon>
        <taxon>Dikarya</taxon>
        <taxon>Ascomycota</taxon>
        <taxon>Pezizomycotina</taxon>
        <taxon>Pezizomycetes</taxon>
        <taxon>Pezizales</taxon>
        <taxon>Ascobolaceae</taxon>
        <taxon>Ascobolus</taxon>
    </lineage>
</organism>
<evidence type="ECO:0000256" key="1">
    <source>
        <dbReference type="ARBA" id="ARBA00022737"/>
    </source>
</evidence>
<keyword evidence="1" id="KW-0677">Repeat</keyword>
<gene>
    <name evidence="3" type="ORF">BJ508DRAFT_124851</name>
</gene>
<evidence type="ECO:0000313" key="3">
    <source>
        <dbReference type="EMBL" id="RPA80708.1"/>
    </source>
</evidence>
<dbReference type="SUPFAM" id="SSF48403">
    <property type="entry name" value="Ankyrin repeat"/>
    <property type="match status" value="1"/>
</dbReference>
<name>A0A3N4I7T8_ASCIM</name>
<dbReference type="Pfam" id="PF00023">
    <property type="entry name" value="Ank"/>
    <property type="match status" value="1"/>
</dbReference>
<protein>
    <submittedName>
        <fullName evidence="3">Ankyrin</fullName>
    </submittedName>
</protein>
<dbReference type="InterPro" id="IPR051165">
    <property type="entry name" value="Multifunctional_ANK_Repeat"/>
</dbReference>
<dbReference type="SMART" id="SM00248">
    <property type="entry name" value="ANK"/>
    <property type="match status" value="3"/>
</dbReference>
<dbReference type="PANTHER" id="PTHR24123">
    <property type="entry name" value="ANKYRIN REPEAT-CONTAINING"/>
    <property type="match status" value="1"/>
</dbReference>
<reference evidence="3 4" key="1">
    <citation type="journal article" date="2018" name="Nat. Ecol. Evol.">
        <title>Pezizomycetes genomes reveal the molecular basis of ectomycorrhizal truffle lifestyle.</title>
        <authorList>
            <person name="Murat C."/>
            <person name="Payen T."/>
            <person name="Noel B."/>
            <person name="Kuo A."/>
            <person name="Morin E."/>
            <person name="Chen J."/>
            <person name="Kohler A."/>
            <person name="Krizsan K."/>
            <person name="Balestrini R."/>
            <person name="Da Silva C."/>
            <person name="Montanini B."/>
            <person name="Hainaut M."/>
            <person name="Levati E."/>
            <person name="Barry K.W."/>
            <person name="Belfiori B."/>
            <person name="Cichocki N."/>
            <person name="Clum A."/>
            <person name="Dockter R.B."/>
            <person name="Fauchery L."/>
            <person name="Guy J."/>
            <person name="Iotti M."/>
            <person name="Le Tacon F."/>
            <person name="Lindquist E.A."/>
            <person name="Lipzen A."/>
            <person name="Malagnac F."/>
            <person name="Mello A."/>
            <person name="Molinier V."/>
            <person name="Miyauchi S."/>
            <person name="Poulain J."/>
            <person name="Riccioni C."/>
            <person name="Rubini A."/>
            <person name="Sitrit Y."/>
            <person name="Splivallo R."/>
            <person name="Traeger S."/>
            <person name="Wang M."/>
            <person name="Zifcakova L."/>
            <person name="Wipf D."/>
            <person name="Zambonelli A."/>
            <person name="Paolocci F."/>
            <person name="Nowrousian M."/>
            <person name="Ottonello S."/>
            <person name="Baldrian P."/>
            <person name="Spatafora J.W."/>
            <person name="Henrissat B."/>
            <person name="Nagy L.G."/>
            <person name="Aury J.M."/>
            <person name="Wincker P."/>
            <person name="Grigoriev I.V."/>
            <person name="Bonfante P."/>
            <person name="Martin F.M."/>
        </authorList>
    </citation>
    <scope>NUCLEOTIDE SEQUENCE [LARGE SCALE GENOMIC DNA]</scope>
    <source>
        <strain evidence="3 4">RN42</strain>
    </source>
</reference>
<evidence type="ECO:0000313" key="4">
    <source>
        <dbReference type="Proteomes" id="UP000275078"/>
    </source>
</evidence>
<keyword evidence="4" id="KW-1185">Reference proteome</keyword>
<dbReference type="InterPro" id="IPR002110">
    <property type="entry name" value="Ankyrin_rpt"/>
</dbReference>
<evidence type="ECO:0000256" key="2">
    <source>
        <dbReference type="ARBA" id="ARBA00023043"/>
    </source>
</evidence>
<dbReference type="OrthoDB" id="4062651at2759"/>